<accession>A0ABY4PD77</accession>
<protein>
    <submittedName>
        <fullName evidence="1">Uncharacterized protein</fullName>
    </submittedName>
</protein>
<dbReference type="RefSeq" id="WP_249512860.1">
    <property type="nucleotide sequence ID" value="NZ_CP093365.1"/>
</dbReference>
<sequence>MAALSAHPQLKLPTTNEFIDFHKLVTILAVTDGDLVNVDVLRRIEDLLSNDDDEYNHEQIANKVNDLRTSIRK</sequence>
<evidence type="ECO:0000313" key="2">
    <source>
        <dbReference type="Proteomes" id="UP000831947"/>
    </source>
</evidence>
<proteinExistence type="predicted"/>
<name>A0ABY4PD77_9LACO</name>
<keyword evidence="2" id="KW-1185">Reference proteome</keyword>
<gene>
    <name evidence="1" type="ORF">MOO47_00285</name>
</gene>
<dbReference type="EMBL" id="CP093365">
    <property type="protein sequence ID" value="UQS83675.1"/>
    <property type="molecule type" value="Genomic_DNA"/>
</dbReference>
<evidence type="ECO:0000313" key="1">
    <source>
        <dbReference type="EMBL" id="UQS83675.1"/>
    </source>
</evidence>
<dbReference type="Proteomes" id="UP000831947">
    <property type="component" value="Chromosome"/>
</dbReference>
<organism evidence="1 2">
    <name type="scientific">Bombilactobacillus thymidiniphilus</name>
    <dbReference type="NCBI Taxonomy" id="2923363"/>
    <lineage>
        <taxon>Bacteria</taxon>
        <taxon>Bacillati</taxon>
        <taxon>Bacillota</taxon>
        <taxon>Bacilli</taxon>
        <taxon>Lactobacillales</taxon>
        <taxon>Lactobacillaceae</taxon>
        <taxon>Bombilactobacillus</taxon>
    </lineage>
</organism>
<reference evidence="1 2" key="1">
    <citation type="journal article" date="2022" name="Int. J. Syst. Evol. Microbiol.">
        <title>Apilactobacillus apisilvae sp. nov., Nicolia spurrieriana gen. nov. sp. nov., Bombilactobacillus folatiphilus sp. nov. and Bombilactobacillus thymidiniphilus sp. nov., four new lactic acid bacterial isolates from stingless bees Tetragonula carbonaria and Austroplebeia australis.</title>
        <authorList>
            <person name="Oliphant S.A."/>
            <person name="Watson-Haigh N.S."/>
            <person name="Sumby K.M."/>
            <person name="Gardner J."/>
            <person name="Groom S."/>
            <person name="Jiranek V."/>
        </authorList>
    </citation>
    <scope>NUCLEOTIDE SEQUENCE [LARGE SCALE GENOMIC DNA]</scope>
    <source>
        <strain evidence="1 2">SG4_A1</strain>
    </source>
</reference>